<evidence type="ECO:0000256" key="4">
    <source>
        <dbReference type="ARBA" id="ARBA00023136"/>
    </source>
</evidence>
<proteinExistence type="predicted"/>
<dbReference type="RefSeq" id="NP_001309496.1">
    <property type="nucleotide sequence ID" value="NM_001322762.1"/>
</dbReference>
<dbReference type="KEGG" id="cel:CELE_Y38C1AB.6"/>
<reference evidence="9" key="2">
    <citation type="submission" date="2003-03" db="EMBL/GenBank/DDBJ databases">
        <authorList>
            <person name="Sulson J.E."/>
            <person name="Waterston R."/>
        </authorList>
    </citation>
    <scope>NUCLEOTIDE SEQUENCE</scope>
    <source>
        <strain evidence="9">Bristol N2</strain>
    </source>
</reference>
<evidence type="ECO:0000259" key="7">
    <source>
        <dbReference type="Pfam" id="PF00520"/>
    </source>
</evidence>
<evidence type="ECO:0000313" key="10">
    <source>
        <dbReference type="Proteomes" id="UP000001940"/>
    </source>
</evidence>
<feature type="transmembrane region" description="Helical" evidence="6">
    <location>
        <begin position="520"/>
        <end position="540"/>
    </location>
</feature>
<dbReference type="GO" id="GO:0030001">
    <property type="term" value="P:metal ion transport"/>
    <property type="evidence" value="ECO:0000318"/>
    <property type="project" value="GO_Central"/>
</dbReference>
<dbReference type="WormBase" id="Y38C1AB.6">
    <property type="protein sequence ID" value="CE51291"/>
    <property type="gene ID" value="WBGene00021408"/>
    <property type="gene designation" value="trpl-4"/>
</dbReference>
<keyword evidence="4 6" id="KW-0472">Membrane</keyword>
<dbReference type="PaxDb" id="6239-Y38C1AB.2"/>
<reference evidence="9" key="3">
    <citation type="submission" date="2024-10" db="EMBL/GenBank/DDBJ databases">
        <authorList>
            <consortium name="WormBase Consortium"/>
            <person name="WormBase"/>
        </authorList>
    </citation>
    <scope>NUCLEOTIDE SEQUENCE</scope>
    <source>
        <strain evidence="9">Bristol N2</strain>
    </source>
</reference>
<dbReference type="EMBL" id="BX284604">
    <property type="protein sequence ID" value="CCD68254.2"/>
    <property type="molecule type" value="Genomic_DNA"/>
</dbReference>
<comment type="subcellular location">
    <subcellularLocation>
        <location evidence="1">Membrane</location>
        <topology evidence="1">Multi-pass membrane protein</topology>
    </subcellularLocation>
</comment>
<keyword evidence="2 6" id="KW-0812">Transmembrane</keyword>
<dbReference type="OrthoDB" id="9970547at2759"/>
<dbReference type="AGR" id="WB:WBGene00021404"/>
<dbReference type="GO" id="GO:0005886">
    <property type="term" value="C:plasma membrane"/>
    <property type="evidence" value="ECO:0000318"/>
    <property type="project" value="GO_Central"/>
</dbReference>
<keyword evidence="10" id="KW-1185">Reference proteome</keyword>
<feature type="transmembrane region" description="Helical" evidence="6">
    <location>
        <begin position="266"/>
        <end position="289"/>
    </location>
</feature>
<dbReference type="FunCoup" id="G5EE29">
    <property type="interactions" value="171"/>
</dbReference>
<dbReference type="WormBase" id="Y38C1AB.2">
    <property type="protein sequence ID" value="CE51291"/>
    <property type="gene ID" value="WBGene00021404"/>
    <property type="gene designation" value="trpl-3"/>
</dbReference>
<dbReference type="PANTHER" id="PTHR13800">
    <property type="entry name" value="TRANSIENT RECEPTOR POTENTIAL CATION CHANNEL, SUBFAMILY M, MEMBER 6"/>
    <property type="match status" value="1"/>
</dbReference>
<sequence length="790" mass="91372">MASSSCSLSTNSLLSVSPGAVVQNGKHKYFLRDIATGELITRIVKIYEDEYKIFTALGITENQQIFYEIRKMLLLGLNIEIETLFLEDYKSFSLILASVYCRKDALNIQIKKNLQCKKQEWEEQENLLEGCPHPLHTIMVMCFVAHSMKRLLDAKDFGQVLKRNDYAQLKEQLEELACKVINHLNLNGVKGPRQAMEALKADYASTFSFLAERKFMQYQDYLAQKFQKSQEIMAIAYKAKAMKLLSQGSCTNLLKSRNGCAATGKYLFHLIFRVLFIFLFAYMLCFVPFYSSYEKRDNYNFMQYFSFFYVLAVLFAQVSMTTIKAIDYSMSMPKGGRLAGWKLFMKDYKLAFSRVALVITTLVLEVAQEFVFPVFLVKSSKDVSYKGWPIVPIILEILYCVLFTIATVSTLRFFEFMKSLGFFIHILKKMIKTVLMFVVIFCTFWFVLAVIHVSISRSIFSSESSFLYILASQGKFEIFGEVQEDDRIGSLPNCSSYSRTIWKFFDMDYAEASCLIRSSAMPFLVFGYIFVSGILLVNLLTAQLTKEYEKESENSSYYNGYLKYGQLMKIDSKLFLPPPLSLIYILFRLMFFVFLCAMFMITTVTDICCDHRWLTKRFTCVWKIIKIVEGYPWGTVRETTNLHGAEDEIRDFLKIDRHDFQQNRKADLKSAMSTLQQEIMGDRATETRSRLQSRVEQKVEGSQIEKSANFLNEIKDLLTSYDGKVVDFDFFTTLNNFATKYMMNDMSARPICEQPSLNGPSRQTIHEENKEDESDGEIDKDVTEEVPIDF</sequence>
<feature type="transmembrane region" description="Helical" evidence="6">
    <location>
        <begin position="388"/>
        <end position="414"/>
    </location>
</feature>
<dbReference type="EMBL" id="BX284604">
    <property type="protein sequence ID" value="CCD68258.2"/>
    <property type="molecule type" value="Genomic_DNA"/>
</dbReference>
<feature type="transmembrane region" description="Helical" evidence="6">
    <location>
        <begin position="355"/>
        <end position="376"/>
    </location>
</feature>
<dbReference type="InterPro" id="IPR050927">
    <property type="entry name" value="TRPM"/>
</dbReference>
<dbReference type="Bgee" id="WBGene00021404">
    <property type="expression patterns" value="Expressed in larva"/>
</dbReference>
<feature type="transmembrane region" description="Helical" evidence="6">
    <location>
        <begin position="434"/>
        <end position="455"/>
    </location>
</feature>
<dbReference type="GeneID" id="176820"/>
<evidence type="ECO:0000256" key="2">
    <source>
        <dbReference type="ARBA" id="ARBA00022692"/>
    </source>
</evidence>
<feature type="transmembrane region" description="Helical" evidence="6">
    <location>
        <begin position="301"/>
        <end position="323"/>
    </location>
</feature>
<protein>
    <submittedName>
        <fullName evidence="9">Ion transport domain-containing protein</fullName>
    </submittedName>
</protein>
<dbReference type="GO" id="GO:0098655">
    <property type="term" value="P:monoatomic cation transmembrane transport"/>
    <property type="evidence" value="ECO:0000318"/>
    <property type="project" value="GO_Central"/>
</dbReference>
<gene>
    <name evidence="9 12" type="primary">trpl-4</name>
    <name evidence="8 11" type="synonym">trpl-3</name>
    <name evidence="8" type="ORF">CELE_Y38C1AB.2</name>
    <name evidence="9" type="ORF">CELE_Y38C1AB.6</name>
    <name evidence="11" type="ORF">Y38C1AB.2</name>
    <name evidence="12" type="ORF">Y38C1AB.6</name>
</gene>
<evidence type="ECO:0000313" key="12">
    <source>
        <dbReference type="WormBase" id="Y38C1AB.6"/>
    </source>
</evidence>
<dbReference type="STRING" id="6239.Y38C1AB.2.1"/>
<evidence type="ECO:0000313" key="8">
    <source>
        <dbReference type="EMBL" id="CCD68254.2"/>
    </source>
</evidence>
<accession>G5EE29</accession>
<dbReference type="CTD" id="189646"/>
<dbReference type="GO" id="GO:0005261">
    <property type="term" value="F:monoatomic cation channel activity"/>
    <property type="evidence" value="ECO:0000318"/>
    <property type="project" value="GO_Central"/>
</dbReference>
<dbReference type="HOGENOM" id="CLU_019196_0_0_1"/>
<evidence type="ECO:0000256" key="5">
    <source>
        <dbReference type="SAM" id="MobiDB-lite"/>
    </source>
</evidence>
<feature type="transmembrane region" description="Helical" evidence="6">
    <location>
        <begin position="582"/>
        <end position="601"/>
    </location>
</feature>
<evidence type="ECO:0000256" key="1">
    <source>
        <dbReference type="ARBA" id="ARBA00004141"/>
    </source>
</evidence>
<name>G5EE29_CAEEL</name>
<dbReference type="Proteomes" id="UP000001940">
    <property type="component" value="Chromosome IV"/>
</dbReference>
<dbReference type="Pfam" id="PF00520">
    <property type="entry name" value="Ion_trans"/>
    <property type="match status" value="1"/>
</dbReference>
<feature type="region of interest" description="Disordered" evidence="5">
    <location>
        <begin position="755"/>
        <end position="790"/>
    </location>
</feature>
<feature type="domain" description="Ion transport" evidence="7">
    <location>
        <begin position="402"/>
        <end position="555"/>
    </location>
</feature>
<dbReference type="RefSeq" id="NP_001309495.1">
    <property type="nucleotide sequence ID" value="NM_001322763.1"/>
</dbReference>
<evidence type="ECO:0000313" key="11">
    <source>
        <dbReference type="WormBase" id="Y38C1AB.2"/>
    </source>
</evidence>
<dbReference type="GeneID" id="189646"/>
<evidence type="ECO:0000313" key="9">
    <source>
        <dbReference type="EMBL" id="CCD68258.2"/>
    </source>
</evidence>
<dbReference type="AGR" id="WB:WBGene00021408"/>
<reference evidence="9 10" key="1">
    <citation type="journal article" date="1998" name="Science">
        <title>Genome sequence of the nematode C. elegans: a platform for investigating biology.</title>
        <authorList>
            <consortium name="The C. elegans sequencing consortium"/>
            <person name="Sulson J.E."/>
            <person name="Waterston R."/>
        </authorList>
    </citation>
    <scope>NUCLEOTIDE SEQUENCE [LARGE SCALE GENOMIC DNA]</scope>
    <source>
        <strain evidence="9 10">Bristol N2</strain>
    </source>
</reference>
<dbReference type="eggNOG" id="ENOG502TGSF">
    <property type="taxonomic scope" value="Eukaryota"/>
</dbReference>
<organism evidence="9 10">
    <name type="scientific">Caenorhabditis elegans</name>
    <dbReference type="NCBI Taxonomy" id="6239"/>
    <lineage>
        <taxon>Eukaryota</taxon>
        <taxon>Metazoa</taxon>
        <taxon>Ecdysozoa</taxon>
        <taxon>Nematoda</taxon>
        <taxon>Chromadorea</taxon>
        <taxon>Rhabditida</taxon>
        <taxon>Rhabditina</taxon>
        <taxon>Rhabditomorpha</taxon>
        <taxon>Rhabditoidea</taxon>
        <taxon>Rhabditidae</taxon>
        <taxon>Peloderinae</taxon>
        <taxon>Caenorhabditis</taxon>
    </lineage>
</organism>
<evidence type="ECO:0000256" key="3">
    <source>
        <dbReference type="ARBA" id="ARBA00022989"/>
    </source>
</evidence>
<evidence type="ECO:0000256" key="6">
    <source>
        <dbReference type="SAM" id="Phobius"/>
    </source>
</evidence>
<dbReference type="KEGG" id="cel:CELE_Y38C1AB.2"/>
<dbReference type="InterPro" id="IPR005821">
    <property type="entry name" value="Ion_trans_dom"/>
</dbReference>
<dbReference type="PANTHER" id="PTHR13800:SF36">
    <property type="entry name" value="ION_TRANS DOMAIN-CONTAINING PROTEIN-RELATED"/>
    <property type="match status" value="1"/>
</dbReference>
<keyword evidence="3 6" id="KW-1133">Transmembrane helix</keyword>
<dbReference type="CTD" id="176820"/>
<dbReference type="AlphaFoldDB" id="G5EE29"/>